<feature type="domain" description="DUF362" evidence="1">
    <location>
        <begin position="37"/>
        <end position="247"/>
    </location>
</feature>
<evidence type="ECO:0000313" key="3">
    <source>
        <dbReference type="Proteomes" id="UP000034746"/>
    </source>
</evidence>
<protein>
    <recommendedName>
        <fullName evidence="1">DUF362 domain-containing protein</fullName>
    </recommendedName>
</protein>
<organism evidence="2 3">
    <name type="scientific">Candidatus Uhrbacteria bacterium GW2011_GWF2_41_16</name>
    <dbReference type="NCBI Taxonomy" id="1618997"/>
    <lineage>
        <taxon>Bacteria</taxon>
        <taxon>Candidatus Uhriibacteriota</taxon>
    </lineage>
</organism>
<dbReference type="InterPro" id="IPR007160">
    <property type="entry name" value="DUF362"/>
</dbReference>
<dbReference type="AlphaFoldDB" id="A0A0G0VCQ1"/>
<dbReference type="Pfam" id="PF04015">
    <property type="entry name" value="DUF362"/>
    <property type="match status" value="1"/>
</dbReference>
<evidence type="ECO:0000313" key="2">
    <source>
        <dbReference type="EMBL" id="KKR97441.1"/>
    </source>
</evidence>
<name>A0A0G0VCQ1_9BACT</name>
<reference evidence="2 3" key="1">
    <citation type="journal article" date="2015" name="Nature">
        <title>rRNA introns, odd ribosomes, and small enigmatic genomes across a large radiation of phyla.</title>
        <authorList>
            <person name="Brown C.T."/>
            <person name="Hug L.A."/>
            <person name="Thomas B.C."/>
            <person name="Sharon I."/>
            <person name="Castelle C.J."/>
            <person name="Singh A."/>
            <person name="Wilkins M.J."/>
            <person name="Williams K.H."/>
            <person name="Banfield J.F."/>
        </authorList>
    </citation>
    <scope>NUCLEOTIDE SEQUENCE [LARGE SCALE GENOMIC DNA]</scope>
</reference>
<dbReference type="Proteomes" id="UP000034746">
    <property type="component" value="Unassembled WGS sequence"/>
</dbReference>
<evidence type="ECO:0000259" key="1">
    <source>
        <dbReference type="Pfam" id="PF04015"/>
    </source>
</evidence>
<comment type="caution">
    <text evidence="2">The sequence shown here is derived from an EMBL/GenBank/DDBJ whole genome shotgun (WGS) entry which is preliminary data.</text>
</comment>
<accession>A0A0G0VCQ1</accession>
<gene>
    <name evidence="2" type="ORF">UU48_C0015G0017</name>
</gene>
<dbReference type="EMBL" id="LCAU01000015">
    <property type="protein sequence ID" value="KKR97441.1"/>
    <property type="molecule type" value="Genomic_DNA"/>
</dbReference>
<proteinExistence type="predicted"/>
<sequence length="306" mass="34516">MSSVAFVHGEKRRQNMMRVFELILPSVREKLRSVSSVFIKPNLVHHLNQFASSHVDAVRGLLDVLRKETQVPVMIGDASYYGTKAAFRNFGYERLVEEYPNIQLIDLNDGETIPGFYVKIDGSHGEMGYAKQIADAGFTINLACLKTHRDTGVSFSIKNWTLGTWVVPPTPGAYGPHWSRAVFLHHQHPWAFHQTIARLLEQHAPDLSFIDGFFGMEGEGPTHGTLVEMGVALAGTDAIAVDLAACQLTGFDSNEIGYLVFAREKRYSEGRSFDVSFIGDQDFFSYKKVFQKPLGWERKKEIWKEK</sequence>